<keyword evidence="4" id="KW-1185">Reference proteome</keyword>
<feature type="coiled-coil region" evidence="1">
    <location>
        <begin position="15"/>
        <end position="83"/>
    </location>
</feature>
<dbReference type="PROSITE" id="PS50987">
    <property type="entry name" value="HTH_ARSR_2"/>
    <property type="match status" value="1"/>
</dbReference>
<accession>C9RIH6</accession>
<dbReference type="AlphaFoldDB" id="C9RIH6"/>
<dbReference type="EMBL" id="CP001788">
    <property type="protein sequence ID" value="ACX73613.1"/>
    <property type="molecule type" value="Genomic_DNA"/>
</dbReference>
<sequence length="169" mass="19680">MGLRAWLLGMDPEEVKALAYHVQELEKEVIQLKAQVRGLTEVQTRTLKDLLRLQANMDKLRDKLDAKADKKEIDKELESLSRLVMAVYDKLKELESVSELSSLESLEPNEKELLVLDYIRRGEGSPSKLLSRLQLSSRELYDILRRLEKKKKIGKVRKGRKVYYVLIEE</sequence>
<keyword evidence="1" id="KW-0175">Coiled coil</keyword>
<name>C9RIH6_METVM</name>
<evidence type="ECO:0000256" key="1">
    <source>
        <dbReference type="SAM" id="Coils"/>
    </source>
</evidence>
<dbReference type="HOGENOM" id="CLU_1623542_0_0_2"/>
<keyword evidence="3" id="KW-0614">Plasmid</keyword>
<evidence type="ECO:0000259" key="2">
    <source>
        <dbReference type="PROSITE" id="PS50987"/>
    </source>
</evidence>
<dbReference type="RefSeq" id="WP_012819843.1">
    <property type="nucleotide sequence ID" value="NC_013408.1"/>
</dbReference>
<evidence type="ECO:0000313" key="4">
    <source>
        <dbReference type="Proteomes" id="UP000002063"/>
    </source>
</evidence>
<dbReference type="Gene3D" id="1.10.10.10">
    <property type="entry name" value="Winged helix-like DNA-binding domain superfamily/Winged helix DNA-binding domain"/>
    <property type="match status" value="1"/>
</dbReference>
<dbReference type="SUPFAM" id="SSF46785">
    <property type="entry name" value="Winged helix' DNA-binding domain"/>
    <property type="match status" value="1"/>
</dbReference>
<gene>
    <name evidence="3" type="ORF">Metvu_1763</name>
</gene>
<protein>
    <recommendedName>
        <fullName evidence="2">HTH arsR-type domain-containing protein</fullName>
    </recommendedName>
</protein>
<dbReference type="GO" id="GO:0003700">
    <property type="term" value="F:DNA-binding transcription factor activity"/>
    <property type="evidence" value="ECO:0007669"/>
    <property type="project" value="InterPro"/>
</dbReference>
<evidence type="ECO:0000313" key="3">
    <source>
        <dbReference type="EMBL" id="ACX73613.1"/>
    </source>
</evidence>
<dbReference type="GeneID" id="8514132"/>
<dbReference type="eggNOG" id="arCOG11296">
    <property type="taxonomic scope" value="Archaea"/>
</dbReference>
<dbReference type="InterPro" id="IPR036388">
    <property type="entry name" value="WH-like_DNA-bd_sf"/>
</dbReference>
<dbReference type="InterPro" id="IPR036390">
    <property type="entry name" value="WH_DNA-bd_sf"/>
</dbReference>
<geneLocation type="plasmid" evidence="3 4">
    <name>pMETVU01</name>
</geneLocation>
<dbReference type="InterPro" id="IPR001845">
    <property type="entry name" value="HTH_ArsR_DNA-bd_dom"/>
</dbReference>
<dbReference type="Proteomes" id="UP000002063">
    <property type="component" value="Plasmid pMETVU01"/>
</dbReference>
<organism evidence="3 4">
    <name type="scientific">Methanocaldococcus vulcanius (strain ATCC 700851 / DSM 12094 / M7)</name>
    <name type="common">Methanococcus vulcanius</name>
    <dbReference type="NCBI Taxonomy" id="579137"/>
    <lineage>
        <taxon>Archaea</taxon>
        <taxon>Methanobacteriati</taxon>
        <taxon>Methanobacteriota</taxon>
        <taxon>Methanomada group</taxon>
        <taxon>Methanococci</taxon>
        <taxon>Methanococcales</taxon>
        <taxon>Methanocaldococcaceae</taxon>
        <taxon>Methanocaldococcus</taxon>
    </lineage>
</organism>
<dbReference type="KEGG" id="mvu:Metvu_1763"/>
<proteinExistence type="predicted"/>
<feature type="domain" description="HTH arsR-type" evidence="2">
    <location>
        <begin position="91"/>
        <end position="169"/>
    </location>
</feature>
<reference evidence="3" key="1">
    <citation type="submission" date="2009-10" db="EMBL/GenBank/DDBJ databases">
        <title>Complete sequence of plasmid1 of Methanocaldococcus vulcanius M7.</title>
        <authorList>
            <consortium name="US DOE Joint Genome Institute"/>
            <person name="Lucas S."/>
            <person name="Copeland A."/>
            <person name="Lapidus A."/>
            <person name="Glavina del Rio T."/>
            <person name="Dalin E."/>
            <person name="Tice H."/>
            <person name="Bruce D."/>
            <person name="Goodwin L."/>
            <person name="Pitluck S."/>
            <person name="Lcollab F.I."/>
            <person name="Brettin T."/>
            <person name="Detter J.C."/>
            <person name="Han C."/>
            <person name="Tapia R."/>
            <person name="Kuske C.R."/>
            <person name="Schmutz J."/>
            <person name="Larimer F."/>
            <person name="Land M."/>
            <person name="Hauser L."/>
            <person name="Kyrpides N."/>
            <person name="Ovchinikova G."/>
            <person name="Sieprawska-Lupa M."/>
            <person name="Whitman W.B."/>
            <person name="Woyke T."/>
        </authorList>
    </citation>
    <scope>NUCLEOTIDE SEQUENCE [LARGE SCALE GENOMIC DNA]</scope>
    <source>
        <strain evidence="3">M7</strain>
        <plasmid evidence="3">pMETVU01</plasmid>
    </source>
</reference>